<dbReference type="EMBL" id="OUUW01000010">
    <property type="protein sequence ID" value="SPP85800.1"/>
    <property type="molecule type" value="Genomic_DNA"/>
</dbReference>
<dbReference type="PANTHER" id="PTHR45633">
    <property type="entry name" value="60 KDA HEAT SHOCK PROTEIN, MITOCHONDRIAL"/>
    <property type="match status" value="1"/>
</dbReference>
<dbReference type="NCBIfam" id="NF009487">
    <property type="entry name" value="PRK12849.1"/>
    <property type="match status" value="1"/>
</dbReference>
<dbReference type="InterPro" id="IPR027410">
    <property type="entry name" value="TCP-1-like_intermed_sf"/>
</dbReference>
<dbReference type="InterPro" id="IPR027409">
    <property type="entry name" value="GroEL-like_apical_dom_sf"/>
</dbReference>
<dbReference type="GO" id="GO:0140662">
    <property type="term" value="F:ATP-dependent protein folding chaperone"/>
    <property type="evidence" value="ECO:0007669"/>
    <property type="project" value="InterPro"/>
</dbReference>
<dbReference type="AlphaFoldDB" id="A0A3B0KC67"/>
<dbReference type="InterPro" id="IPR027413">
    <property type="entry name" value="GROEL-like_equatorial_sf"/>
</dbReference>
<dbReference type="SUPFAM" id="SSF48592">
    <property type="entry name" value="GroEL equatorial domain-like"/>
    <property type="match status" value="1"/>
</dbReference>
<dbReference type="CDD" id="cd03344">
    <property type="entry name" value="GroEL"/>
    <property type="match status" value="1"/>
</dbReference>
<dbReference type="Gene3D" id="3.30.260.10">
    <property type="entry name" value="TCP-1-like chaperonin intermediate domain"/>
    <property type="match status" value="1"/>
</dbReference>
<dbReference type="GO" id="GO:0042026">
    <property type="term" value="P:protein refolding"/>
    <property type="evidence" value="ECO:0007669"/>
    <property type="project" value="InterPro"/>
</dbReference>
<dbReference type="OMA" id="DRRCNMG"/>
<dbReference type="Gene3D" id="3.50.7.10">
    <property type="entry name" value="GroEL"/>
    <property type="match status" value="1"/>
</dbReference>
<dbReference type="NCBIfam" id="NF000592">
    <property type="entry name" value="PRK00013.1"/>
    <property type="match status" value="1"/>
</dbReference>
<dbReference type="GO" id="GO:0005524">
    <property type="term" value="F:ATP binding"/>
    <property type="evidence" value="ECO:0007669"/>
    <property type="project" value="InterPro"/>
</dbReference>
<reference evidence="5" key="1">
    <citation type="submission" date="2018-01" db="EMBL/GenBank/DDBJ databases">
        <authorList>
            <person name="Alioto T."/>
            <person name="Alioto T."/>
        </authorList>
    </citation>
    <scope>NUCLEOTIDE SEQUENCE [LARGE SCALE GENOMIC DNA]</scope>
</reference>
<dbReference type="SUPFAM" id="SSF52029">
    <property type="entry name" value="GroEL apical domain-like"/>
    <property type="match status" value="1"/>
</dbReference>
<dbReference type="NCBIfam" id="NF009488">
    <property type="entry name" value="PRK12850.1"/>
    <property type="match status" value="1"/>
</dbReference>
<evidence type="ECO:0000313" key="5">
    <source>
        <dbReference type="Proteomes" id="UP000268350"/>
    </source>
</evidence>
<dbReference type="Proteomes" id="UP000268350">
    <property type="component" value="Unassembled WGS sequence"/>
</dbReference>
<keyword evidence="4" id="KW-0346">Stress response</keyword>
<dbReference type="OrthoDB" id="7859951at2759"/>
<dbReference type="STRING" id="7266.A0A3B0KC67"/>
<dbReference type="Pfam" id="PF00118">
    <property type="entry name" value="Cpn60_TCP1"/>
    <property type="match status" value="1"/>
</dbReference>
<dbReference type="PRINTS" id="PR00298">
    <property type="entry name" value="CHAPERONIN60"/>
</dbReference>
<accession>A0A3B0KC67</accession>
<dbReference type="FunFam" id="3.50.7.10:FF:000001">
    <property type="entry name" value="60 kDa chaperonin"/>
    <property type="match status" value="1"/>
</dbReference>
<organism evidence="4 5">
    <name type="scientific">Drosophila guanche</name>
    <name type="common">Fruit fly</name>
    <dbReference type="NCBI Taxonomy" id="7266"/>
    <lineage>
        <taxon>Eukaryota</taxon>
        <taxon>Metazoa</taxon>
        <taxon>Ecdysozoa</taxon>
        <taxon>Arthropoda</taxon>
        <taxon>Hexapoda</taxon>
        <taxon>Insecta</taxon>
        <taxon>Pterygota</taxon>
        <taxon>Neoptera</taxon>
        <taxon>Endopterygota</taxon>
        <taxon>Diptera</taxon>
        <taxon>Brachycera</taxon>
        <taxon>Muscomorpha</taxon>
        <taxon>Ephydroidea</taxon>
        <taxon>Drosophilidae</taxon>
        <taxon>Drosophila</taxon>
        <taxon>Sophophora</taxon>
    </lineage>
</organism>
<dbReference type="NCBIfam" id="NF009489">
    <property type="entry name" value="PRK12851.1"/>
    <property type="match status" value="1"/>
</dbReference>
<protein>
    <submittedName>
        <fullName evidence="4">Blast:60 kDa heat shock protein homolog 1, mitochondrial</fullName>
    </submittedName>
</protein>
<comment type="similarity">
    <text evidence="1 3">Belongs to the chaperonin (HSP60) family.</text>
</comment>
<evidence type="ECO:0000256" key="1">
    <source>
        <dbReference type="ARBA" id="ARBA00006607"/>
    </source>
</evidence>
<keyword evidence="5" id="KW-1185">Reference proteome</keyword>
<dbReference type="InterPro" id="IPR002423">
    <property type="entry name" value="Cpn60/GroEL/TCP-1"/>
</dbReference>
<dbReference type="InterPro" id="IPR001844">
    <property type="entry name" value="Cpn60/GroEL"/>
</dbReference>
<dbReference type="Gene3D" id="1.10.560.10">
    <property type="entry name" value="GroEL-like equatorial domain"/>
    <property type="match status" value="1"/>
</dbReference>
<gene>
    <name evidence="4" type="ORF">DGUA_6G004340</name>
</gene>
<dbReference type="SUPFAM" id="SSF54849">
    <property type="entry name" value="GroEL-intermediate domain like"/>
    <property type="match status" value="1"/>
</dbReference>
<proteinExistence type="inferred from homology"/>
<keyword evidence="2" id="KW-0143">Chaperone</keyword>
<name>A0A3B0KC67_DROGU</name>
<sequence>MLKRCGRDGRRYVVGTIRTYAKDIRFGMEARGLLLKGMDIMSNAVSATLGPRGRNVLIERLMISPRITKDGITVANNVQLEDRRCNMGAQLLRQTTSKTNNDVGDGTTTATILARGMASQGLEVIRQCQVNVHALREGILEASRVVCEELQSMSQNVETIGEVEAVATIALNGDKRLSDMIGDAVLELGEAGVFLLKESKSLRDELKVQEGVTLPEGFVSPLFANQGNGNRVEYSNALLLATLAAIERLDDILPALELAKSMEQPLLIIANDISEEVVKALVLNQVRNYLRVCAVKAPSYGSEQRDQMQDLALAMGANLLENATRLAAVEGEDLGVVSEVIVDSSSTHLLHPRIHNEDQVHARVQHIGALMEEAVTDEEVDKLKERMGRLFGHLATIYVGGTNDLEVSEKKDRLNDALHAVHGAISDGIVPGGGTAYLRCIPALDALPRPDRSEHQIGRDIVRNALRLPCYTIARNAGVNADEVVRKVLEGSGSFGYDAAAREYCDLKERGIVDPTSSLRAAMSEAAGIASLLATTEVLITEEHISPKVPRNEVTKDLAGLIGM</sequence>
<evidence type="ECO:0000256" key="3">
    <source>
        <dbReference type="RuleBase" id="RU000418"/>
    </source>
</evidence>
<evidence type="ECO:0000256" key="2">
    <source>
        <dbReference type="ARBA" id="ARBA00023186"/>
    </source>
</evidence>
<evidence type="ECO:0000313" key="4">
    <source>
        <dbReference type="EMBL" id="SPP85800.1"/>
    </source>
</evidence>